<dbReference type="KEGG" id="aacx:DEACI_1343"/>
<feature type="domain" description="FAD/NAD(P)-binding" evidence="4">
    <location>
        <begin position="1"/>
        <end position="299"/>
    </location>
</feature>
<dbReference type="SUPFAM" id="SSF51905">
    <property type="entry name" value="FAD/NAD(P)-binding domain"/>
    <property type="match status" value="2"/>
</dbReference>
<feature type="domain" description="NADH-rubredoxin oxidoreductase C-terminal" evidence="5">
    <location>
        <begin position="321"/>
        <end position="388"/>
    </location>
</feature>
<dbReference type="Pfam" id="PF18267">
    <property type="entry name" value="Rubredoxin_C"/>
    <property type="match status" value="1"/>
</dbReference>
<evidence type="ECO:0000313" key="6">
    <source>
        <dbReference type="EMBL" id="CAA7600690.1"/>
    </source>
</evidence>
<dbReference type="InterPro" id="IPR041575">
    <property type="entry name" value="Rubredoxin_C"/>
</dbReference>
<evidence type="ECO:0000256" key="2">
    <source>
        <dbReference type="ARBA" id="ARBA00022630"/>
    </source>
</evidence>
<dbReference type="InterPro" id="IPR023753">
    <property type="entry name" value="FAD/NAD-binding_dom"/>
</dbReference>
<dbReference type="PRINTS" id="PR00368">
    <property type="entry name" value="FADPNR"/>
</dbReference>
<dbReference type="EMBL" id="LR746496">
    <property type="protein sequence ID" value="CAA7600690.1"/>
    <property type="molecule type" value="Genomic_DNA"/>
</dbReference>
<dbReference type="Proteomes" id="UP001071230">
    <property type="component" value="Unassembled WGS sequence"/>
</dbReference>
<keyword evidence="8" id="KW-1185">Reference proteome</keyword>
<dbReference type="Gene3D" id="3.30.390.30">
    <property type="match status" value="1"/>
</dbReference>
<dbReference type="InterPro" id="IPR036188">
    <property type="entry name" value="FAD/NAD-bd_sf"/>
</dbReference>
<dbReference type="AlphaFoldDB" id="A0A8S0X4C0"/>
<keyword evidence="6" id="KW-0560">Oxidoreductase</keyword>
<evidence type="ECO:0000313" key="7">
    <source>
        <dbReference type="EMBL" id="CEJ09471.1"/>
    </source>
</evidence>
<dbReference type="RefSeq" id="WP_240984329.1">
    <property type="nucleotide sequence ID" value="NZ_CDGJ01000132.1"/>
</dbReference>
<evidence type="ECO:0000256" key="3">
    <source>
        <dbReference type="ARBA" id="ARBA00022827"/>
    </source>
</evidence>
<keyword evidence="3" id="KW-0274">FAD</keyword>
<dbReference type="GO" id="GO:0016491">
    <property type="term" value="F:oxidoreductase activity"/>
    <property type="evidence" value="ECO:0007669"/>
    <property type="project" value="UniProtKB-KW"/>
</dbReference>
<dbReference type="EMBL" id="CDGJ01000132">
    <property type="protein sequence ID" value="CEJ09471.1"/>
    <property type="molecule type" value="Genomic_DNA"/>
</dbReference>
<evidence type="ECO:0000313" key="8">
    <source>
        <dbReference type="Proteomes" id="UP001071230"/>
    </source>
</evidence>
<dbReference type="PANTHER" id="PTHR43429">
    <property type="entry name" value="PYRIDINE NUCLEOTIDE-DISULFIDE OXIDOREDUCTASE DOMAIN-CONTAINING"/>
    <property type="match status" value="1"/>
</dbReference>
<dbReference type="InterPro" id="IPR050260">
    <property type="entry name" value="FAD-bd_OxRdtase"/>
</dbReference>
<proteinExistence type="predicted"/>
<dbReference type="Pfam" id="PF07992">
    <property type="entry name" value="Pyr_redox_2"/>
    <property type="match status" value="1"/>
</dbReference>
<sequence length="426" mass="46834">MDYVIVGNSAAGIGAVEGIRSSDKTGKITLFSDEPYHTYSRPLISYYLYGKVAEDKMYYRPPDFYERQGVTARLGTRVNSLSTAAKELVLESGEKVRFERLLLAAGGKPIVPPMPGRDLEGVFTFLKWDDVKALEKTLYPGVRTVVIGAGLIGLKATEALCHRGAEVSVVELANRVLSAILDEVAAGLVQESLAEHGVRFYLENTVAEILGEDGRVKGVRLQDGRELPCDRLVIAIGVSPNTSLAQGTEIEINRGIVVDEFLATNVAGIFAAGDVAEGYDFLYRQRRVLPILPNAYKQGFSAGVNMTGGRESYRGGFAMNSIGFFDLPMITAGIVKPEGSEFRELIHADAAKRVYKKVVLREGKVVGFIALNAIDRAGILTGLMEKEIDVAPFQEHLLKENFGYLHFPKEYRQEELWKGVLKHERA</sequence>
<evidence type="ECO:0000259" key="5">
    <source>
        <dbReference type="Pfam" id="PF18267"/>
    </source>
</evidence>
<dbReference type="PRINTS" id="PR00411">
    <property type="entry name" value="PNDRDTASEI"/>
</dbReference>
<accession>A0A8S0X4C0</accession>
<protein>
    <submittedName>
        <fullName evidence="7">NADH-dependent phenylglyoxylate dehydrogenase subunit epsilon</fullName>
    </submittedName>
    <submittedName>
        <fullName evidence="6">Pyridine nucleotide disulphide reductase class-I</fullName>
        <ecNumber evidence="6">1.-.-.-</ecNumber>
    </submittedName>
</protein>
<dbReference type="PANTHER" id="PTHR43429:SF3">
    <property type="entry name" value="NITRITE REDUCTASE [NAD(P)H]"/>
    <property type="match status" value="1"/>
</dbReference>
<comment type="cofactor">
    <cofactor evidence="1">
        <name>FAD</name>
        <dbReference type="ChEBI" id="CHEBI:57692"/>
    </cofactor>
</comment>
<reference evidence="6" key="2">
    <citation type="submission" date="2020-01" db="EMBL/GenBank/DDBJ databases">
        <authorList>
            <person name="Hornung B."/>
        </authorList>
    </citation>
    <scope>NUCLEOTIDE SEQUENCE</scope>
    <source>
        <strain evidence="6">PacBioINE</strain>
    </source>
</reference>
<dbReference type="Proteomes" id="UP000836597">
    <property type="component" value="Chromosome"/>
</dbReference>
<name>A0A8S0X4C0_9FIRM</name>
<keyword evidence="2" id="KW-0285">Flavoprotein</keyword>
<organism evidence="6">
    <name type="scientific">Acididesulfobacillus acetoxydans</name>
    <dbReference type="NCBI Taxonomy" id="1561005"/>
    <lineage>
        <taxon>Bacteria</taxon>
        <taxon>Bacillati</taxon>
        <taxon>Bacillota</taxon>
        <taxon>Clostridia</taxon>
        <taxon>Eubacteriales</taxon>
        <taxon>Peptococcaceae</taxon>
        <taxon>Acididesulfobacillus</taxon>
    </lineage>
</organism>
<reference evidence="7" key="1">
    <citation type="submission" date="2014-11" db="EMBL/GenBank/DDBJ databases">
        <authorList>
            <person name="Hornung B.V."/>
        </authorList>
    </citation>
    <scope>NUCLEOTIDE SEQUENCE</scope>
    <source>
        <strain evidence="7">INE</strain>
    </source>
</reference>
<dbReference type="EC" id="1.-.-.-" evidence="6"/>
<dbReference type="Gene3D" id="3.50.50.60">
    <property type="entry name" value="FAD/NAD(P)-binding domain"/>
    <property type="match status" value="2"/>
</dbReference>
<dbReference type="InterPro" id="IPR016156">
    <property type="entry name" value="FAD/NAD-linked_Rdtase_dimer_sf"/>
</dbReference>
<gene>
    <name evidence="6" type="ORF">DEACI_1343</name>
    <name evidence="7" type="ORF">DEACI_3955</name>
</gene>
<evidence type="ECO:0000259" key="4">
    <source>
        <dbReference type="Pfam" id="PF07992"/>
    </source>
</evidence>
<evidence type="ECO:0000256" key="1">
    <source>
        <dbReference type="ARBA" id="ARBA00001974"/>
    </source>
</evidence>